<accession>A0A136IM62</accession>
<dbReference type="PANTHER" id="PTHR43798:SF33">
    <property type="entry name" value="HYDROLASE, PUTATIVE (AFU_ORTHOLOGUE AFUA_2G14860)-RELATED"/>
    <property type="match status" value="1"/>
</dbReference>
<feature type="domain" description="AB hydrolase-1" evidence="1">
    <location>
        <begin position="32"/>
        <end position="314"/>
    </location>
</feature>
<dbReference type="STRING" id="196109.A0A136IM62"/>
<protein>
    <submittedName>
        <fullName evidence="2">Alpha/Beta hydrolase protein</fullName>
    </submittedName>
</protein>
<dbReference type="Proteomes" id="UP000070501">
    <property type="component" value="Unassembled WGS sequence"/>
</dbReference>
<dbReference type="GO" id="GO:0046464">
    <property type="term" value="P:acylglycerol catabolic process"/>
    <property type="evidence" value="ECO:0007669"/>
    <property type="project" value="TreeGrafter"/>
</dbReference>
<evidence type="ECO:0000313" key="2">
    <source>
        <dbReference type="EMBL" id="KXJ85868.1"/>
    </source>
</evidence>
<gene>
    <name evidence="2" type="ORF">Micbo1qcDRAFT_180416</name>
</gene>
<dbReference type="OrthoDB" id="284184at2759"/>
<dbReference type="PANTHER" id="PTHR43798">
    <property type="entry name" value="MONOACYLGLYCEROL LIPASE"/>
    <property type="match status" value="1"/>
</dbReference>
<dbReference type="Gene3D" id="3.40.50.1820">
    <property type="entry name" value="alpha/beta hydrolase"/>
    <property type="match status" value="1"/>
</dbReference>
<dbReference type="EMBL" id="KQ964273">
    <property type="protein sequence ID" value="KXJ85868.1"/>
    <property type="molecule type" value="Genomic_DNA"/>
</dbReference>
<dbReference type="PRINTS" id="PR00412">
    <property type="entry name" value="EPOXHYDRLASE"/>
</dbReference>
<dbReference type="GO" id="GO:0016020">
    <property type="term" value="C:membrane"/>
    <property type="evidence" value="ECO:0007669"/>
    <property type="project" value="TreeGrafter"/>
</dbReference>
<dbReference type="GO" id="GO:0047372">
    <property type="term" value="F:monoacylglycerol lipase activity"/>
    <property type="evidence" value="ECO:0007669"/>
    <property type="project" value="TreeGrafter"/>
</dbReference>
<evidence type="ECO:0000259" key="1">
    <source>
        <dbReference type="Pfam" id="PF00561"/>
    </source>
</evidence>
<dbReference type="InterPro" id="IPR000073">
    <property type="entry name" value="AB_hydrolase_1"/>
</dbReference>
<proteinExistence type="predicted"/>
<keyword evidence="2" id="KW-0378">Hydrolase</keyword>
<dbReference type="InterPro" id="IPR050266">
    <property type="entry name" value="AB_hydrolase_sf"/>
</dbReference>
<keyword evidence="3" id="KW-1185">Reference proteome</keyword>
<dbReference type="InParanoid" id="A0A136IM62"/>
<dbReference type="InterPro" id="IPR029058">
    <property type="entry name" value="AB_hydrolase_fold"/>
</dbReference>
<organism evidence="2 3">
    <name type="scientific">Microdochium bolleyi</name>
    <dbReference type="NCBI Taxonomy" id="196109"/>
    <lineage>
        <taxon>Eukaryota</taxon>
        <taxon>Fungi</taxon>
        <taxon>Dikarya</taxon>
        <taxon>Ascomycota</taxon>
        <taxon>Pezizomycotina</taxon>
        <taxon>Sordariomycetes</taxon>
        <taxon>Xylariomycetidae</taxon>
        <taxon>Xylariales</taxon>
        <taxon>Microdochiaceae</taxon>
        <taxon>Microdochium</taxon>
    </lineage>
</organism>
<dbReference type="AlphaFoldDB" id="A0A136IM62"/>
<evidence type="ECO:0000313" key="3">
    <source>
        <dbReference type="Proteomes" id="UP000070501"/>
    </source>
</evidence>
<name>A0A136IM62_9PEZI</name>
<sequence length="329" mass="35772">MAAPTTCTKHFTTEAGTTYTYDYLPAKGGNSTVLFLHGFPSTRDDWHHQFDFLSSAGYGVIAPDMLGFGDSDRPTDPAAFRTKPLTNDIISLLDAEGLDSVVGVGHDYGSDFLSRLYYYHQDRFERLAFLSVGYSPAGYRVDVDAINAASLAASGFTQFGYWYFMDAYDGAPVIAENLESFYSIIYTPDAASWPSSFAHIGGLRSWLTNGTNIGPVASWDTQAHKDNWMRLFGRDDAMESALGIYRRLMRGINAADEAGLDPAAATVKVPVLVIGGSRDAVTPAAWAVANTRPFAVAGIQHYAVDAGHWVQMERAGEVNSALLAFVQGR</sequence>
<dbReference type="InterPro" id="IPR000639">
    <property type="entry name" value="Epox_hydrolase-like"/>
</dbReference>
<reference evidence="3" key="1">
    <citation type="submission" date="2016-02" db="EMBL/GenBank/DDBJ databases">
        <title>Draft genome sequence of Microdochium bolleyi, a fungal endophyte of beachgrass.</title>
        <authorList>
            <consortium name="DOE Joint Genome Institute"/>
            <person name="David A.S."/>
            <person name="May G."/>
            <person name="Haridas S."/>
            <person name="Lim J."/>
            <person name="Wang M."/>
            <person name="Labutti K."/>
            <person name="Lipzen A."/>
            <person name="Barry K."/>
            <person name="Grigoriev I.V."/>
        </authorList>
    </citation>
    <scope>NUCLEOTIDE SEQUENCE [LARGE SCALE GENOMIC DNA]</scope>
    <source>
        <strain evidence="3">J235TASD1</strain>
    </source>
</reference>
<dbReference type="Pfam" id="PF00561">
    <property type="entry name" value="Abhydrolase_1"/>
    <property type="match status" value="1"/>
</dbReference>
<dbReference type="SUPFAM" id="SSF53474">
    <property type="entry name" value="alpha/beta-Hydrolases"/>
    <property type="match status" value="1"/>
</dbReference>